<accession>A0ABN9UH95</accession>
<evidence type="ECO:0000313" key="2">
    <source>
        <dbReference type="Proteomes" id="UP001189429"/>
    </source>
</evidence>
<dbReference type="InterPro" id="IPR043136">
    <property type="entry name" value="B30.2/SPRY_sf"/>
</dbReference>
<evidence type="ECO:0008006" key="3">
    <source>
        <dbReference type="Google" id="ProtNLM"/>
    </source>
</evidence>
<dbReference type="Proteomes" id="UP001189429">
    <property type="component" value="Unassembled WGS sequence"/>
</dbReference>
<dbReference type="Gene3D" id="2.60.120.920">
    <property type="match status" value="1"/>
</dbReference>
<name>A0ABN9UH95_9DINO</name>
<sequence length="109" mass="12008">MQQRMPDKACNIPRTFIIGYSGSAHLNGVEARCQWQPDRLREGQRVGVLVTGDGREDLVVFVDEEEVLRVEGSALHDTGLRPEPLYPVVDVFNATLAVSLTPYATAPEA</sequence>
<organism evidence="1 2">
    <name type="scientific">Prorocentrum cordatum</name>
    <dbReference type="NCBI Taxonomy" id="2364126"/>
    <lineage>
        <taxon>Eukaryota</taxon>
        <taxon>Sar</taxon>
        <taxon>Alveolata</taxon>
        <taxon>Dinophyceae</taxon>
        <taxon>Prorocentrales</taxon>
        <taxon>Prorocentraceae</taxon>
        <taxon>Prorocentrum</taxon>
    </lineage>
</organism>
<protein>
    <recommendedName>
        <fullName evidence="3">Galectin</fullName>
    </recommendedName>
</protein>
<reference evidence="1" key="1">
    <citation type="submission" date="2023-10" db="EMBL/GenBank/DDBJ databases">
        <authorList>
            <person name="Chen Y."/>
            <person name="Shah S."/>
            <person name="Dougan E. K."/>
            <person name="Thang M."/>
            <person name="Chan C."/>
        </authorList>
    </citation>
    <scope>NUCLEOTIDE SEQUENCE [LARGE SCALE GENOMIC DNA]</scope>
</reference>
<proteinExistence type="predicted"/>
<dbReference type="EMBL" id="CAUYUJ010015853">
    <property type="protein sequence ID" value="CAK0858932.1"/>
    <property type="molecule type" value="Genomic_DNA"/>
</dbReference>
<keyword evidence="2" id="KW-1185">Reference proteome</keyword>
<gene>
    <name evidence="1" type="ORF">PCOR1329_LOCUS48471</name>
</gene>
<comment type="caution">
    <text evidence="1">The sequence shown here is derived from an EMBL/GenBank/DDBJ whole genome shotgun (WGS) entry which is preliminary data.</text>
</comment>
<evidence type="ECO:0000313" key="1">
    <source>
        <dbReference type="EMBL" id="CAK0858932.1"/>
    </source>
</evidence>